<keyword evidence="1" id="KW-0732">Signal</keyword>
<dbReference type="RefSeq" id="XP_040762522.1">
    <property type="nucleotide sequence ID" value="XM_040914539.1"/>
</dbReference>
<sequence length="59" mass="6431">MKTCFAPLISAVLLINLVFAAPTLFSGGRADVQPFVKARDSIVPSPDFYPYEDGKVKID</sequence>
<dbReference type="EMBL" id="KV427634">
    <property type="protein sequence ID" value="KZT04782.1"/>
    <property type="molecule type" value="Genomic_DNA"/>
</dbReference>
<dbReference type="InParanoid" id="A0A165DFH9"/>
<dbReference type="AlphaFoldDB" id="A0A165DFH9"/>
<gene>
    <name evidence="2" type="ORF">LAESUDRAFT_813895</name>
</gene>
<protein>
    <submittedName>
        <fullName evidence="2">Uncharacterized protein</fullName>
    </submittedName>
</protein>
<accession>A0A165DFH9</accession>
<evidence type="ECO:0000256" key="1">
    <source>
        <dbReference type="SAM" id="SignalP"/>
    </source>
</evidence>
<keyword evidence="3" id="KW-1185">Reference proteome</keyword>
<feature type="signal peptide" evidence="1">
    <location>
        <begin position="1"/>
        <end position="20"/>
    </location>
</feature>
<evidence type="ECO:0000313" key="3">
    <source>
        <dbReference type="Proteomes" id="UP000076871"/>
    </source>
</evidence>
<reference evidence="2 3" key="1">
    <citation type="journal article" date="2016" name="Mol. Biol. Evol.">
        <title>Comparative Genomics of Early-Diverging Mushroom-Forming Fungi Provides Insights into the Origins of Lignocellulose Decay Capabilities.</title>
        <authorList>
            <person name="Nagy L.G."/>
            <person name="Riley R."/>
            <person name="Tritt A."/>
            <person name="Adam C."/>
            <person name="Daum C."/>
            <person name="Floudas D."/>
            <person name="Sun H."/>
            <person name="Yadav J.S."/>
            <person name="Pangilinan J."/>
            <person name="Larsson K.H."/>
            <person name="Matsuura K."/>
            <person name="Barry K."/>
            <person name="Labutti K."/>
            <person name="Kuo R."/>
            <person name="Ohm R.A."/>
            <person name="Bhattacharya S.S."/>
            <person name="Shirouzu T."/>
            <person name="Yoshinaga Y."/>
            <person name="Martin F.M."/>
            <person name="Grigoriev I.V."/>
            <person name="Hibbett D.S."/>
        </authorList>
    </citation>
    <scope>NUCLEOTIDE SEQUENCE [LARGE SCALE GENOMIC DNA]</scope>
    <source>
        <strain evidence="2 3">93-53</strain>
    </source>
</reference>
<feature type="chain" id="PRO_5007856534" evidence="1">
    <location>
        <begin position="21"/>
        <end position="59"/>
    </location>
</feature>
<dbReference type="GeneID" id="63831566"/>
<evidence type="ECO:0000313" key="2">
    <source>
        <dbReference type="EMBL" id="KZT04782.1"/>
    </source>
</evidence>
<organism evidence="2 3">
    <name type="scientific">Laetiporus sulphureus 93-53</name>
    <dbReference type="NCBI Taxonomy" id="1314785"/>
    <lineage>
        <taxon>Eukaryota</taxon>
        <taxon>Fungi</taxon>
        <taxon>Dikarya</taxon>
        <taxon>Basidiomycota</taxon>
        <taxon>Agaricomycotina</taxon>
        <taxon>Agaricomycetes</taxon>
        <taxon>Polyporales</taxon>
        <taxon>Laetiporus</taxon>
    </lineage>
</organism>
<dbReference type="Proteomes" id="UP000076871">
    <property type="component" value="Unassembled WGS sequence"/>
</dbReference>
<name>A0A165DFH9_9APHY</name>
<proteinExistence type="predicted"/>